<evidence type="ECO:0000313" key="3">
    <source>
        <dbReference type="Proteomes" id="UP001189429"/>
    </source>
</evidence>
<proteinExistence type="predicted"/>
<dbReference type="EMBL" id="CAUYUJ010003778">
    <property type="protein sequence ID" value="CAK0806731.1"/>
    <property type="molecule type" value="Genomic_DNA"/>
</dbReference>
<dbReference type="Proteomes" id="UP001189429">
    <property type="component" value="Unassembled WGS sequence"/>
</dbReference>
<feature type="signal peptide" evidence="1">
    <location>
        <begin position="1"/>
        <end position="18"/>
    </location>
</feature>
<evidence type="ECO:0000256" key="1">
    <source>
        <dbReference type="SAM" id="SignalP"/>
    </source>
</evidence>
<organism evidence="2 3">
    <name type="scientific">Prorocentrum cordatum</name>
    <dbReference type="NCBI Taxonomy" id="2364126"/>
    <lineage>
        <taxon>Eukaryota</taxon>
        <taxon>Sar</taxon>
        <taxon>Alveolata</taxon>
        <taxon>Dinophyceae</taxon>
        <taxon>Prorocentrales</taxon>
        <taxon>Prorocentraceae</taxon>
        <taxon>Prorocentrum</taxon>
    </lineage>
</organism>
<feature type="chain" id="PRO_5045870735" evidence="1">
    <location>
        <begin position="19"/>
        <end position="157"/>
    </location>
</feature>
<keyword evidence="3" id="KW-1185">Reference proteome</keyword>
<accession>A0ABN9QKX6</accession>
<name>A0ABN9QKX6_9DINO</name>
<keyword evidence="1" id="KW-0732">Signal</keyword>
<reference evidence="2" key="1">
    <citation type="submission" date="2023-10" db="EMBL/GenBank/DDBJ databases">
        <authorList>
            <person name="Chen Y."/>
            <person name="Shah S."/>
            <person name="Dougan E. K."/>
            <person name="Thang M."/>
            <person name="Chan C."/>
        </authorList>
    </citation>
    <scope>NUCLEOTIDE SEQUENCE [LARGE SCALE GENOMIC DNA]</scope>
</reference>
<evidence type="ECO:0000313" key="2">
    <source>
        <dbReference type="EMBL" id="CAK0806731.1"/>
    </source>
</evidence>
<comment type="caution">
    <text evidence="2">The sequence shown here is derived from an EMBL/GenBank/DDBJ whole genome shotgun (WGS) entry which is preliminary data.</text>
</comment>
<sequence length="157" mass="17728">MRIVWLVVLDACSRPGAGIDQNASPNATNVVFVWAFVRNPFLRRASMVRYCMEGHICDACAKDDCGRCSNQHCASMYPNVVSPDDESYVDYIGHTETLHDDLTEIFLEVQRRFRNATGKGIRWYNSTDMTSIQVNKATHSRITEKDTSLEAFARCPG</sequence>
<protein>
    <submittedName>
        <fullName evidence="2">Uncharacterized protein</fullName>
    </submittedName>
</protein>
<feature type="non-terminal residue" evidence="2">
    <location>
        <position position="157"/>
    </location>
</feature>
<gene>
    <name evidence="2" type="ORF">PCOR1329_LOCUS12844</name>
</gene>